<reference evidence="5 6" key="1">
    <citation type="submission" date="2011-09" db="EMBL/GenBank/DDBJ databases">
        <title>The permanent draft genome of Caldithrix abyssi DSM 13497.</title>
        <authorList>
            <consortium name="US DOE Joint Genome Institute (JGI-PGF)"/>
            <person name="Lucas S."/>
            <person name="Han J."/>
            <person name="Lapidus A."/>
            <person name="Bruce D."/>
            <person name="Goodwin L."/>
            <person name="Pitluck S."/>
            <person name="Peters L."/>
            <person name="Kyrpides N."/>
            <person name="Mavromatis K."/>
            <person name="Ivanova N."/>
            <person name="Mikhailova N."/>
            <person name="Chertkov O."/>
            <person name="Detter J.C."/>
            <person name="Tapia R."/>
            <person name="Han C."/>
            <person name="Land M."/>
            <person name="Hauser L."/>
            <person name="Markowitz V."/>
            <person name="Cheng J.-F."/>
            <person name="Hugenholtz P."/>
            <person name="Woyke T."/>
            <person name="Wu D."/>
            <person name="Spring S."/>
            <person name="Brambilla E."/>
            <person name="Klenk H.-P."/>
            <person name="Eisen J.A."/>
        </authorList>
    </citation>
    <scope>NUCLEOTIDE SEQUENCE [LARGE SCALE GENOMIC DNA]</scope>
    <source>
        <strain evidence="5 6">DSM 13497</strain>
    </source>
</reference>
<dbReference type="NCBIfam" id="NF033484">
    <property type="entry name" value="Stp1_PP2C_phos"/>
    <property type="match status" value="1"/>
</dbReference>
<dbReference type="OrthoDB" id="9801841at2"/>
<keyword evidence="2" id="KW-0812">Transmembrane</keyword>
<reference evidence="4 7" key="2">
    <citation type="submission" date="2016-11" db="EMBL/GenBank/DDBJ databases">
        <title>Genomic analysis of Caldithrix abyssi and proposal of a novel bacterial phylum Caldithrichaeota.</title>
        <authorList>
            <person name="Kublanov I."/>
            <person name="Sigalova O."/>
            <person name="Gavrilov S."/>
            <person name="Lebedinsky A."/>
            <person name="Ivanova N."/>
            <person name="Daum C."/>
            <person name="Reddy T."/>
            <person name="Klenk H.P."/>
            <person name="Goker M."/>
            <person name="Reva O."/>
            <person name="Miroshnichenko M."/>
            <person name="Kyprides N."/>
            <person name="Woyke T."/>
            <person name="Gelfand M."/>
        </authorList>
    </citation>
    <scope>NUCLEOTIDE SEQUENCE [LARGE SCALE GENOMIC DNA]</scope>
    <source>
        <strain evidence="4 7">LF13</strain>
    </source>
</reference>
<dbReference type="InParanoid" id="H1XNV6"/>
<dbReference type="EMBL" id="CM001402">
    <property type="protein sequence ID" value="EHO39896.1"/>
    <property type="molecule type" value="Genomic_DNA"/>
</dbReference>
<dbReference type="KEGG" id="caby:Cabys_3044"/>
<protein>
    <submittedName>
        <fullName evidence="5">Protein serine/threonine phosphatase</fullName>
    </submittedName>
    <submittedName>
        <fullName evidence="4">Serine/threonine protein phosphatase PrpC</fullName>
    </submittedName>
</protein>
<dbReference type="GO" id="GO:0004722">
    <property type="term" value="F:protein serine/threonine phosphatase activity"/>
    <property type="evidence" value="ECO:0007669"/>
    <property type="project" value="InterPro"/>
</dbReference>
<evidence type="ECO:0000313" key="4">
    <source>
        <dbReference type="EMBL" id="APF19792.1"/>
    </source>
</evidence>
<dbReference type="CDD" id="cd00143">
    <property type="entry name" value="PP2Cc"/>
    <property type="match status" value="1"/>
</dbReference>
<evidence type="ECO:0000256" key="1">
    <source>
        <dbReference type="SAM" id="MobiDB-lite"/>
    </source>
</evidence>
<name>H1XNV6_CALAY</name>
<keyword evidence="2" id="KW-1133">Transmembrane helix</keyword>
<dbReference type="PANTHER" id="PTHR47992">
    <property type="entry name" value="PROTEIN PHOSPHATASE"/>
    <property type="match status" value="1"/>
</dbReference>
<organism evidence="5 6">
    <name type="scientific">Caldithrix abyssi DSM 13497</name>
    <dbReference type="NCBI Taxonomy" id="880073"/>
    <lineage>
        <taxon>Bacteria</taxon>
        <taxon>Pseudomonadati</taxon>
        <taxon>Calditrichota</taxon>
        <taxon>Calditrichia</taxon>
        <taxon>Calditrichales</taxon>
        <taxon>Calditrichaceae</taxon>
        <taxon>Caldithrix</taxon>
    </lineage>
</organism>
<dbReference type="PROSITE" id="PS51746">
    <property type="entry name" value="PPM_2"/>
    <property type="match status" value="1"/>
</dbReference>
<dbReference type="STRING" id="880073.Cabys_3044"/>
<evidence type="ECO:0000313" key="5">
    <source>
        <dbReference type="EMBL" id="EHO39896.1"/>
    </source>
</evidence>
<feature type="transmembrane region" description="Helical" evidence="2">
    <location>
        <begin position="263"/>
        <end position="283"/>
    </location>
</feature>
<accession>H1XNV6</accession>
<keyword evidence="6" id="KW-1185">Reference proteome</keyword>
<dbReference type="InterPro" id="IPR001932">
    <property type="entry name" value="PPM-type_phosphatase-like_dom"/>
</dbReference>
<dbReference type="InterPro" id="IPR036457">
    <property type="entry name" value="PPM-type-like_dom_sf"/>
</dbReference>
<keyword evidence="2" id="KW-0472">Membrane</keyword>
<dbReference type="Gene3D" id="3.60.40.10">
    <property type="entry name" value="PPM-type phosphatase domain"/>
    <property type="match status" value="1"/>
</dbReference>
<dbReference type="PaxDb" id="880073-Calab_0247"/>
<evidence type="ECO:0000313" key="7">
    <source>
        <dbReference type="Proteomes" id="UP000183868"/>
    </source>
</evidence>
<dbReference type="InterPro" id="IPR015655">
    <property type="entry name" value="PP2C"/>
</dbReference>
<feature type="compositionally biased region" description="Basic and acidic residues" evidence="1">
    <location>
        <begin position="423"/>
        <end position="434"/>
    </location>
</feature>
<dbReference type="Proteomes" id="UP000004671">
    <property type="component" value="Chromosome"/>
</dbReference>
<dbReference type="AlphaFoldDB" id="H1XNV6"/>
<dbReference type="SMART" id="SM00331">
    <property type="entry name" value="PP2C_SIG"/>
    <property type="match status" value="1"/>
</dbReference>
<feature type="domain" description="PPM-type phosphatase" evidence="3">
    <location>
        <begin position="7"/>
        <end position="241"/>
    </location>
</feature>
<sequence>MVKNYELFNISDVGKRRQNNEDYYAAFQNEGWLLLVLCDGMGGVEGGEIASQLAVKAIGEYFKKKFNEPISFFVNSVKFANEVIRKRSAQKQHLAEMGTTLVAVLFNGKEIFYAHVGDSRLYLFRDKKLIQLTNDHTYVSELVKRGVLSNSQATNHQYKNRISRCIGYLNSEPEIASSPVPVKEGDIFLLCSDGLTDMVSDEKIAQILNSTSNLDKTAQKLIREANKNGGRDNITIQLLKIKDPASIRGKNLSGQPKKNKKKWVVILSALSVLIVTGLFFTLYQKSLIKRVVSKSKTVISPIMTNDNSNKILNDRGSEKNKEKILNIGEFHSLLFLPPSRKEREAFLHSIRIKLDTIKIHTLYYPKNEPIAIQKSDGRFKLMVSAGTPGDSLTDEASKIKFLQDLGFDKLFGEDSTSAQPDTSVEKQVKQTEQK</sequence>
<proteinExistence type="predicted"/>
<dbReference type="Proteomes" id="UP000183868">
    <property type="component" value="Chromosome"/>
</dbReference>
<feature type="region of interest" description="Disordered" evidence="1">
    <location>
        <begin position="412"/>
        <end position="434"/>
    </location>
</feature>
<dbReference type="SUPFAM" id="SSF81606">
    <property type="entry name" value="PP2C-like"/>
    <property type="match status" value="1"/>
</dbReference>
<gene>
    <name evidence="4" type="primary">prpC</name>
    <name evidence="4" type="ORF">Cabys_3044</name>
    <name evidence="5" type="ORF">Calab_0247</name>
</gene>
<dbReference type="SMART" id="SM00332">
    <property type="entry name" value="PP2Cc"/>
    <property type="match status" value="1"/>
</dbReference>
<evidence type="ECO:0000259" key="3">
    <source>
        <dbReference type="PROSITE" id="PS51746"/>
    </source>
</evidence>
<dbReference type="EMBL" id="CP018099">
    <property type="protein sequence ID" value="APF19792.1"/>
    <property type="molecule type" value="Genomic_DNA"/>
</dbReference>
<dbReference type="RefSeq" id="WP_006926796.1">
    <property type="nucleotide sequence ID" value="NZ_CM001402.1"/>
</dbReference>
<dbReference type="Pfam" id="PF13672">
    <property type="entry name" value="PP2C_2"/>
    <property type="match status" value="1"/>
</dbReference>
<evidence type="ECO:0000256" key="2">
    <source>
        <dbReference type="SAM" id="Phobius"/>
    </source>
</evidence>
<dbReference type="eggNOG" id="COG0631">
    <property type="taxonomic scope" value="Bacteria"/>
</dbReference>
<evidence type="ECO:0000313" key="6">
    <source>
        <dbReference type="Proteomes" id="UP000004671"/>
    </source>
</evidence>
<dbReference type="HOGENOM" id="CLU_631182_0_0_0"/>